<dbReference type="EnsemblBacteria" id="AAC06798">
    <property type="protein sequence ID" value="AAC06798"/>
    <property type="gene ID" value="aq_566"/>
</dbReference>
<sequence length="233" mass="26657">MFKNLIWLKEVDSTQERLKEWNVSYGTALVADRQTKGRGRLGRKWLSQEGGLYFSFLLNPKEFENLLQLPLVLGLSVSEALEEITEIPFSLKWPNDVYFQEKKVSGVLCELSKDKLIVGIGINVNQREIPEEIKDRATTLYEITGKDWDRKEVLLKVLKRISENLKKFKEKSFKEFKGKIESKMLYLGEEVKLLGEGKITGKLVGLSEKGGALILTEEGIKEILSGEFSLRRS</sequence>
<dbReference type="STRING" id="224324.aq_566"/>
<evidence type="ECO:0007829" key="9">
    <source>
        <dbReference type="PDB" id="3EFR"/>
    </source>
</evidence>
<dbReference type="PDBsum" id="3FJP"/>
<dbReference type="NCBIfam" id="TIGR00121">
    <property type="entry name" value="birA_ligase"/>
    <property type="match status" value="1"/>
</dbReference>
<organism evidence="6 7">
    <name type="scientific">Aquifex aeolicus (strain VF5)</name>
    <dbReference type="NCBI Taxonomy" id="224324"/>
    <lineage>
        <taxon>Bacteria</taxon>
        <taxon>Pseudomonadati</taxon>
        <taxon>Aquificota</taxon>
        <taxon>Aquificia</taxon>
        <taxon>Aquificales</taxon>
        <taxon>Aquificaceae</taxon>
        <taxon>Aquifex</taxon>
    </lineage>
</organism>
<dbReference type="Pfam" id="PF02237">
    <property type="entry name" value="BPL_C"/>
    <property type="match status" value="1"/>
</dbReference>
<keyword evidence="2" id="KW-0092">Biotin</keyword>
<reference evidence="6 7" key="1">
    <citation type="journal article" date="1998" name="Nature">
        <title>The complete genome of the hyperthermophilic bacterium Aquifex aeolicus.</title>
        <authorList>
            <person name="Deckert G."/>
            <person name="Warren P.V."/>
            <person name="Gaasterland T."/>
            <person name="Young W.G."/>
            <person name="Lenox A.L."/>
            <person name="Graham D.E."/>
            <person name="Overbeek R."/>
            <person name="Snead M.A."/>
            <person name="Keller M."/>
            <person name="Aujay M."/>
            <person name="Huber R."/>
            <person name="Feldman R.A."/>
            <person name="Short J.M."/>
            <person name="Olson G.J."/>
            <person name="Swanson R.V."/>
        </authorList>
    </citation>
    <scope>NUCLEOTIDE SEQUENCE [LARGE SCALE GENOMIC DNA]</scope>
    <source>
        <strain evidence="6 7">VF5</strain>
    </source>
</reference>
<name>O66837_AQUAE</name>
<evidence type="ECO:0007829" key="10">
    <source>
        <dbReference type="PDB" id="3EFS"/>
    </source>
</evidence>
<evidence type="ECO:0000256" key="3">
    <source>
        <dbReference type="ARBA" id="ARBA00024227"/>
    </source>
</evidence>
<keyword evidence="1 6" id="KW-0436">Ligase</keyword>
<dbReference type="EC" id="6.3.4.15" evidence="3"/>
<dbReference type="Pfam" id="PF03099">
    <property type="entry name" value="BPL_LplA_LipB"/>
    <property type="match status" value="1"/>
</dbReference>
<feature type="binding site" evidence="10">
    <location>
        <position position="123"/>
    </location>
    <ligand>
        <name>ATP</name>
        <dbReference type="ChEBI" id="CHEBI:30616"/>
    </ligand>
</feature>
<feature type="binding site" evidence="10">
    <location>
        <position position="43"/>
    </location>
    <ligand>
        <name>ATP</name>
        <dbReference type="ChEBI" id="CHEBI:30616"/>
    </ligand>
</feature>
<keyword evidence="10" id="KW-0067">ATP-binding</keyword>
<feature type="binding site" evidence="10">
    <location>
        <position position="40"/>
    </location>
    <ligand>
        <name>ATP</name>
        <dbReference type="ChEBI" id="CHEBI:30616"/>
    </ligand>
</feature>
<evidence type="ECO:0000313" key="7">
    <source>
        <dbReference type="Proteomes" id="UP000000798"/>
    </source>
</evidence>
<reference evidence="8" key="2">
    <citation type="submission" date="2007-02" db="PDB data bank">
        <title>Crystal Structure Of Biotin Protein Ligase From Aquifex Aeolicus.</title>
        <authorList>
            <person name="Bagautdinov B."/>
            <person name="Kunishima N."/>
        </authorList>
    </citation>
    <scope>X-RAY CRYSTALLOGRAPHY (1.95 ANGSTROMS)</scope>
</reference>
<dbReference type="PANTHER" id="PTHR12835:SF5">
    <property type="entry name" value="BIOTIN--PROTEIN LIGASE"/>
    <property type="match status" value="1"/>
</dbReference>
<dbReference type="HOGENOM" id="CLU_051096_3_1_0"/>
<feature type="domain" description="BPL/LPL catalytic" evidence="5">
    <location>
        <begin position="1"/>
        <end position="169"/>
    </location>
</feature>
<dbReference type="PDBsum" id="2EAY"/>
<dbReference type="PIR" id="A70351">
    <property type="entry name" value="A70351"/>
</dbReference>
<dbReference type="InterPro" id="IPR004408">
    <property type="entry name" value="Biotin_CoA_COase_ligase"/>
</dbReference>
<dbReference type="SUPFAM" id="SSF55681">
    <property type="entry name" value="Class II aaRS and biotin synthetases"/>
    <property type="match status" value="1"/>
</dbReference>
<dbReference type="Gene3D" id="2.30.30.100">
    <property type="match status" value="1"/>
</dbReference>
<reference evidence="9 10" key="3">
    <citation type="journal article" date="2009" name="J. Mol. Biol.">
        <title>Structural and functional studies of the biotin protein ligase from Aquifex aeolicus reveal a critical role for a conserved residue in target specificity.</title>
        <authorList>
            <person name="Tron C.M."/>
            <person name="McNae I.W."/>
            <person name="Nutley M."/>
            <person name="Clarke D.J."/>
            <person name="Cooper A."/>
            <person name="Walkinshaw M.D."/>
            <person name="Baxter R.L."/>
            <person name="Campopiano D.J."/>
        </authorList>
    </citation>
    <scope>X-RAY CRYSTALLOGRAPHY (2.30 ANGSTROMS) IN COMPLEX WITH ATP AND BIOTIN</scope>
</reference>
<feature type="binding site" evidence="10">
    <location>
        <position position="45"/>
    </location>
    <ligand>
        <name>ATP</name>
        <dbReference type="ChEBI" id="CHEBI:30616"/>
    </ligand>
</feature>
<dbReference type="CDD" id="cd16442">
    <property type="entry name" value="BPL"/>
    <property type="match status" value="1"/>
</dbReference>
<dbReference type="KEGG" id="aae:aq_566"/>
<evidence type="ECO:0000256" key="4">
    <source>
        <dbReference type="ARBA" id="ARBA00047846"/>
    </source>
</evidence>
<dbReference type="PANTHER" id="PTHR12835">
    <property type="entry name" value="BIOTIN PROTEIN LIGASE"/>
    <property type="match status" value="1"/>
</dbReference>
<dbReference type="FunCoup" id="O66837">
    <property type="interactions" value="341"/>
</dbReference>
<dbReference type="Gene3D" id="3.30.930.10">
    <property type="entry name" value="Bira Bifunctional Protein, Domain 2"/>
    <property type="match status" value="1"/>
</dbReference>
<feature type="binding site" evidence="9 10">
    <location>
        <position position="38"/>
    </location>
    <ligand>
        <name>biotin</name>
        <dbReference type="ChEBI" id="CHEBI:57586"/>
    </ligand>
</feature>
<dbReference type="PDBsum" id="3EFR"/>
<dbReference type="InterPro" id="IPR003142">
    <property type="entry name" value="BPL_C"/>
</dbReference>
<feature type="binding site" evidence="10">
    <location>
        <position position="46"/>
    </location>
    <ligand>
        <name>ATP</name>
        <dbReference type="ChEBI" id="CHEBI:30616"/>
    </ligand>
</feature>
<accession>O66837</accession>
<feature type="binding site" evidence="10">
    <location>
        <position position="103"/>
    </location>
    <ligand>
        <name>ATP</name>
        <dbReference type="ChEBI" id="CHEBI:30616"/>
    </ligand>
</feature>
<dbReference type="AlphaFoldDB" id="O66837"/>
<comment type="catalytic activity">
    <reaction evidence="4">
        <text>biotin + L-lysyl-[protein] + ATP = N(6)-biotinyl-L-lysyl-[protein] + AMP + diphosphate + H(+)</text>
        <dbReference type="Rhea" id="RHEA:11756"/>
        <dbReference type="Rhea" id="RHEA-COMP:9752"/>
        <dbReference type="Rhea" id="RHEA-COMP:10505"/>
        <dbReference type="ChEBI" id="CHEBI:15378"/>
        <dbReference type="ChEBI" id="CHEBI:29969"/>
        <dbReference type="ChEBI" id="CHEBI:30616"/>
        <dbReference type="ChEBI" id="CHEBI:33019"/>
        <dbReference type="ChEBI" id="CHEBI:57586"/>
        <dbReference type="ChEBI" id="CHEBI:83144"/>
        <dbReference type="ChEBI" id="CHEBI:456215"/>
        <dbReference type="EC" id="6.3.4.15"/>
    </reaction>
</comment>
<dbReference type="InterPro" id="IPR004143">
    <property type="entry name" value="BPL_LPL_catalytic"/>
</dbReference>
<keyword evidence="10" id="KW-0547">Nucleotide-binding</keyword>
<evidence type="ECO:0000259" key="5">
    <source>
        <dbReference type="PROSITE" id="PS51733"/>
    </source>
</evidence>
<dbReference type="GO" id="GO:0005737">
    <property type="term" value="C:cytoplasm"/>
    <property type="evidence" value="ECO:0000318"/>
    <property type="project" value="GO_Central"/>
</dbReference>
<dbReference type="OrthoDB" id="9807064at2"/>
<dbReference type="RefSeq" id="WP_010880335.1">
    <property type="nucleotide sequence ID" value="NC_000918.1"/>
</dbReference>
<dbReference type="eggNOG" id="COG0340">
    <property type="taxonomic scope" value="Bacteria"/>
</dbReference>
<evidence type="ECO:0007829" key="8">
    <source>
        <dbReference type="PDB" id="2EAY"/>
    </source>
</evidence>
<feature type="binding site" evidence="9 10">
    <location>
        <position position="34"/>
    </location>
    <ligand>
        <name>biotin</name>
        <dbReference type="ChEBI" id="CHEBI:57586"/>
    </ligand>
</feature>
<protein>
    <recommendedName>
        <fullName evidence="3">biotin--[biotin carboxyl-carrier protein] ligase</fullName>
        <ecNumber evidence="3">6.3.4.15</ecNumber>
    </recommendedName>
</protein>
<feature type="binding site" evidence="9 10">
    <location>
        <position position="103"/>
    </location>
    <ligand>
        <name>biotin</name>
        <dbReference type="ChEBI" id="CHEBI:57586"/>
    </ligand>
</feature>
<dbReference type="PDB" id="3EFS">
    <property type="method" value="X-ray"/>
    <property type="resolution" value="2.30 A"/>
    <property type="chains" value="A/B=1-233"/>
</dbReference>
<dbReference type="SMR" id="O66837"/>
<feature type="binding site" evidence="9 10">
    <location>
        <position position="14"/>
    </location>
    <ligand>
        <name>biotin</name>
        <dbReference type="ChEBI" id="CHEBI:57586"/>
    </ligand>
</feature>
<dbReference type="PDB" id="3EFR">
    <property type="method" value="X-ray"/>
    <property type="resolution" value="2.55 A"/>
    <property type="chains" value="A/B=1-233"/>
</dbReference>
<dbReference type="InParanoid" id="O66837"/>
<dbReference type="GO" id="GO:0004077">
    <property type="term" value="F:biotin--[biotin carboxyl-carrier protein] ligase activity"/>
    <property type="evidence" value="ECO:0000318"/>
    <property type="project" value="GO_Central"/>
</dbReference>
<gene>
    <name evidence="6" type="primary">birA</name>
    <name evidence="6" type="ordered locus">aq_566</name>
</gene>
<dbReference type="PDB" id="3FJP">
    <property type="method" value="X-ray"/>
    <property type="resolution" value="2.30 A"/>
    <property type="chains" value="A/B=1-233"/>
</dbReference>
<evidence type="ECO:0000313" key="6">
    <source>
        <dbReference type="EMBL" id="AAC06798.1"/>
    </source>
</evidence>
<dbReference type="EMBL" id="AE000657">
    <property type="protein sequence ID" value="AAC06798.1"/>
    <property type="molecule type" value="Genomic_DNA"/>
</dbReference>
<feature type="binding site" evidence="10">
    <location>
        <position position="229"/>
    </location>
    <ligand>
        <name>ATP</name>
        <dbReference type="ChEBI" id="CHEBI:30616"/>
    </ligand>
</feature>
<dbReference type="EvolutionaryTrace" id="O66837"/>
<dbReference type="PATRIC" id="fig|224324.8.peg.463"/>
<dbReference type="PDBsum" id="3EFS"/>
<dbReference type="Proteomes" id="UP000000798">
    <property type="component" value="Chromosome"/>
</dbReference>
<dbReference type="InterPro" id="IPR045864">
    <property type="entry name" value="aa-tRNA-synth_II/BPL/LPL"/>
</dbReference>
<dbReference type="PDB" id="2EAY">
    <property type="method" value="X-ray"/>
    <property type="resolution" value="1.95 A"/>
    <property type="chains" value="A/B=1-233"/>
</dbReference>
<dbReference type="GO" id="GO:0005524">
    <property type="term" value="F:ATP binding"/>
    <property type="evidence" value="ECO:0007669"/>
    <property type="project" value="UniProtKB-KW"/>
</dbReference>
<dbReference type="PROSITE" id="PS51733">
    <property type="entry name" value="BPL_LPL_CATALYTIC"/>
    <property type="match status" value="1"/>
</dbReference>
<proteinExistence type="evidence at protein level"/>
<evidence type="ECO:0000256" key="2">
    <source>
        <dbReference type="ARBA" id="ARBA00023267"/>
    </source>
</evidence>
<keyword evidence="7" id="KW-1185">Reference proteome</keyword>
<dbReference type="BRENDA" id="6.3.4.15">
    <property type="organism ID" value="396"/>
</dbReference>
<feature type="binding site" evidence="9 10">
    <location>
        <position position="13"/>
    </location>
    <ligand>
        <name>biotin</name>
        <dbReference type="ChEBI" id="CHEBI:57586"/>
    </ligand>
</feature>
<evidence type="ECO:0000256" key="1">
    <source>
        <dbReference type="ARBA" id="ARBA00022598"/>
    </source>
</evidence>
<keyword evidence="8 9" id="KW-0002">3D-structure</keyword>